<sequence>MATEQDAKSPNTVVLFSGHMIDAPDRKTPRFPPDKEPAAAAAIAAALVRIGVREGDLAICGGACGGDLLFAEAALAQGMRLEIYIPFDEPTFLAGSVDFAGGNWRARYFAAKSKATLHVMPDELGPLPAGENAYERDNQWMLQRAARFGDEKIAFVCLWNGEGGDGPGGAKHLMEEAGRKTTWIYWLDTRELWD</sequence>
<dbReference type="SUPFAM" id="SSF102405">
    <property type="entry name" value="MCP/YpsA-like"/>
    <property type="match status" value="1"/>
</dbReference>
<evidence type="ECO:0000313" key="2">
    <source>
        <dbReference type="Proteomes" id="UP000198992"/>
    </source>
</evidence>
<organism evidence="1 2">
    <name type="scientific">Bradyrhizobium erythrophlei</name>
    <dbReference type="NCBI Taxonomy" id="1437360"/>
    <lineage>
        <taxon>Bacteria</taxon>
        <taxon>Pseudomonadati</taxon>
        <taxon>Pseudomonadota</taxon>
        <taxon>Alphaproteobacteria</taxon>
        <taxon>Hyphomicrobiales</taxon>
        <taxon>Nitrobacteraceae</taxon>
        <taxon>Bradyrhizobium</taxon>
    </lineage>
</organism>
<protein>
    <submittedName>
        <fullName evidence="1">Uncharacterized protein</fullName>
    </submittedName>
</protein>
<dbReference type="EMBL" id="FNTH01000001">
    <property type="protein sequence ID" value="SED26306.1"/>
    <property type="molecule type" value="Genomic_DNA"/>
</dbReference>
<dbReference type="Gene3D" id="3.40.50.450">
    <property type="match status" value="1"/>
</dbReference>
<evidence type="ECO:0000313" key="1">
    <source>
        <dbReference type="EMBL" id="SED26306.1"/>
    </source>
</evidence>
<accession>A0A1H4Z7T6</accession>
<gene>
    <name evidence="1" type="ORF">SAMN05444164_4264</name>
</gene>
<dbReference type="AlphaFoldDB" id="A0A1H4Z7T6"/>
<reference evidence="1 2" key="1">
    <citation type="submission" date="2016-10" db="EMBL/GenBank/DDBJ databases">
        <authorList>
            <person name="de Groot N.N."/>
        </authorList>
    </citation>
    <scope>NUCLEOTIDE SEQUENCE [LARGE SCALE GENOMIC DNA]</scope>
    <source>
        <strain evidence="1 2">MT12</strain>
    </source>
</reference>
<proteinExistence type="predicted"/>
<dbReference type="RefSeq" id="WP_210189198.1">
    <property type="nucleotide sequence ID" value="NZ_FNTH01000001.1"/>
</dbReference>
<name>A0A1H4Z7T6_9BRAD</name>
<dbReference type="Proteomes" id="UP000198992">
    <property type="component" value="Unassembled WGS sequence"/>
</dbReference>